<feature type="coiled-coil region" evidence="8">
    <location>
        <begin position="801"/>
        <end position="828"/>
    </location>
</feature>
<dbReference type="InterPro" id="IPR050953">
    <property type="entry name" value="N4_N6_ade-DNA_methylase"/>
</dbReference>
<dbReference type="PROSITE" id="PS00092">
    <property type="entry name" value="N6_MTASE"/>
    <property type="match status" value="1"/>
</dbReference>
<dbReference type="InterPro" id="IPR002052">
    <property type="entry name" value="DNA_methylase_N6_adenine_CS"/>
</dbReference>
<dbReference type="SUPFAM" id="SSF53335">
    <property type="entry name" value="S-adenosyl-L-methionine-dependent methyltransferases"/>
    <property type="match status" value="1"/>
</dbReference>
<evidence type="ECO:0000256" key="2">
    <source>
        <dbReference type="ARBA" id="ARBA00022603"/>
    </source>
</evidence>
<dbReference type="AlphaFoldDB" id="E4TL54"/>
<feature type="domain" description="Type II methyltransferase M.TaqI-like" evidence="9">
    <location>
        <begin position="642"/>
        <end position="945"/>
    </location>
</feature>
<dbReference type="Pfam" id="PF23653">
    <property type="entry name" value="DUF7149"/>
    <property type="match status" value="1"/>
</dbReference>
<feature type="domain" description="TaqI-like C-terminal specificity" evidence="10">
    <location>
        <begin position="1064"/>
        <end position="1220"/>
    </location>
</feature>
<evidence type="ECO:0000256" key="4">
    <source>
        <dbReference type="ARBA" id="ARBA00022691"/>
    </source>
</evidence>
<accession>E4TL54</accession>
<dbReference type="GO" id="GO:0032259">
    <property type="term" value="P:methylation"/>
    <property type="evidence" value="ECO:0007669"/>
    <property type="project" value="UniProtKB-KW"/>
</dbReference>
<evidence type="ECO:0000313" key="13">
    <source>
        <dbReference type="EMBL" id="ADR20192.1"/>
    </source>
</evidence>
<dbReference type="InterPro" id="IPR056716">
    <property type="entry name" value="DUF7814"/>
</dbReference>
<evidence type="ECO:0000256" key="6">
    <source>
        <dbReference type="ARBA" id="ARBA00023125"/>
    </source>
</evidence>
<protein>
    <recommendedName>
        <fullName evidence="1">site-specific DNA-methyltransferase (adenine-specific)</fullName>
        <ecNumber evidence="1">2.1.1.72</ecNumber>
    </recommendedName>
</protein>
<dbReference type="Pfam" id="PF25120">
    <property type="entry name" value="DUF7814"/>
    <property type="match status" value="1"/>
</dbReference>
<evidence type="ECO:0000256" key="5">
    <source>
        <dbReference type="ARBA" id="ARBA00022747"/>
    </source>
</evidence>
<dbReference type="InterPro" id="IPR011639">
    <property type="entry name" value="MethylTrfase_TaqI-like_dom"/>
</dbReference>
<dbReference type="eggNOG" id="COG1002">
    <property type="taxonomic scope" value="Bacteria"/>
</dbReference>
<dbReference type="Pfam" id="PF07669">
    <property type="entry name" value="Eco57I"/>
    <property type="match status" value="1"/>
</dbReference>
<dbReference type="GO" id="GO:0009307">
    <property type="term" value="P:DNA restriction-modification system"/>
    <property type="evidence" value="ECO:0007669"/>
    <property type="project" value="UniProtKB-KW"/>
</dbReference>
<feature type="domain" description="DUF7814" evidence="12">
    <location>
        <begin position="243"/>
        <end position="470"/>
    </location>
</feature>
<dbReference type="RefSeq" id="WP_013452343.1">
    <property type="nucleotide sequence ID" value="NC_014759.1"/>
</dbReference>
<evidence type="ECO:0000256" key="7">
    <source>
        <dbReference type="ARBA" id="ARBA00047942"/>
    </source>
</evidence>
<gene>
    <name evidence="13" type="ordered locus">Ftrac_0181</name>
</gene>
<evidence type="ECO:0000256" key="1">
    <source>
        <dbReference type="ARBA" id="ARBA00011900"/>
    </source>
</evidence>
<dbReference type="STRING" id="643867.Ftrac_0181"/>
<dbReference type="PANTHER" id="PTHR33841:SF1">
    <property type="entry name" value="DNA METHYLTRANSFERASE A"/>
    <property type="match status" value="1"/>
</dbReference>
<evidence type="ECO:0000259" key="12">
    <source>
        <dbReference type="Pfam" id="PF25120"/>
    </source>
</evidence>
<comment type="catalytic activity">
    <reaction evidence="7">
        <text>a 2'-deoxyadenosine in DNA + S-adenosyl-L-methionine = an N(6)-methyl-2'-deoxyadenosine in DNA + S-adenosyl-L-homocysteine + H(+)</text>
        <dbReference type="Rhea" id="RHEA:15197"/>
        <dbReference type="Rhea" id="RHEA-COMP:12418"/>
        <dbReference type="Rhea" id="RHEA-COMP:12419"/>
        <dbReference type="ChEBI" id="CHEBI:15378"/>
        <dbReference type="ChEBI" id="CHEBI:57856"/>
        <dbReference type="ChEBI" id="CHEBI:59789"/>
        <dbReference type="ChEBI" id="CHEBI:90615"/>
        <dbReference type="ChEBI" id="CHEBI:90616"/>
        <dbReference type="EC" id="2.1.1.72"/>
    </reaction>
</comment>
<dbReference type="KEGG" id="mtt:Ftrac_0181"/>
<evidence type="ECO:0000313" key="14">
    <source>
        <dbReference type="Proteomes" id="UP000008720"/>
    </source>
</evidence>
<proteinExistence type="predicted"/>
<dbReference type="EMBL" id="CP002349">
    <property type="protein sequence ID" value="ADR20192.1"/>
    <property type="molecule type" value="Genomic_DNA"/>
</dbReference>
<sequence length="1277" mass="148527">MTYNILTPRKSLNKAFLKVKPNRSQIDSFKQQLSSLLEQIKEGESEEFHKNIIADFLKNTYYAPDYYINTKGRNDQVIHNGKNTKSSVGVIIEAKSPTNKTEMPLKDRINTKAMQELVLYFLRERITQDNTEVRHLVITNIHEWFIFDAHLFDTLFARDKKLVSKFKEFEAGTLSATNTEHFYKEIAKPAIEAVENEISFTYFNINDYDKALKSSKEHDSKLIVLYKLLSPEHLLKLPFANDSNSLDKGFYNELLYLMGLEEFQEKGKKLIQRRPEKERIYGTLLESVISKLESRGELHRLDNPQQYGKNTEERLFNVGLQLVITWLNRILFLKLLEAQLLDYNQGDKSYSFLSLKRIGNFNKLADLFFNVLAVPTDKRKPSFQEAFAKVPYLNSSLFEANELENRALHIDTLDATETIPIYRSTVLKDSSGKKRTGELPILEYLFAFLESYDFSSEGSEEIQEENKKLINASVLGLIFEKINGYKDGSFFTPGFITMYMCRETIRRAVVEKFNTHYDWKCKDFGELKEDLHEEIKQGNLGRKAVRTQANQLINELKICDPAVGSGHFLVSALNELIAIKHELSILCDRNGGPLSDYQISIENDELIITDLEDRLFTYQPTHDNSQRMQEALFHEKQELIEKCLFGVDINPNSVKICRLRLWIELLKSAYYKRADRVQNSSLVCDADYEIRELETLPNIDINIKTGNSLISRFGLDEDLSKALKKSKWNISTYRNAVDSYRNAVSKDEKRDMERLINDIKSDFRTEINKNDPKIKRKAKLAGELYNLTMQQGLFEVSKTEQKKRKKQIDKLETDINKLETAIEEIKSNAIYENAFEWRFEFPEVLDDEGSFIGFDVVIGNPPYIRQEELSGIKPYLSSTYSTFTGTADLYVYFVEQALRLLQKNGAFTFIIPNKWMRASYGKKLRGFLQKYQIERLLDFGDLAVFQEATTYPLIIELKKSDAVRAFEALNVSTLKFDTNLVEYAEKNKIEVLTEELSSQGWTLSDSKVQKLMVKLRTKGKPLGEYVDEQVYYGIKTGLNEAFVIDAAIRDNLIAEDPKSEEIIKPFLAGRDIKRYQKPETNKYLIFSRRGIDIKNYPAILRYLEQFRNQLEPKPKNHEGSWHGRKTGSYKWYEIQDAVDYYEEFEKYKIIYPNICKRPEFTLDKLDFYTNQKCFIITKFSLTFLGILNSKLSYFLFQSILPKLRGDFYEPSYRYFKNFPIIDIISVDIETVVSKIIDLKEQNPTADTTSLEQDIDQMVYELYGLTEEEIKIVEGGIK</sequence>
<keyword evidence="14" id="KW-1185">Reference proteome</keyword>
<dbReference type="Gene3D" id="3.40.50.150">
    <property type="entry name" value="Vaccinia Virus protein VP39"/>
    <property type="match status" value="2"/>
</dbReference>
<dbReference type="PANTHER" id="PTHR33841">
    <property type="entry name" value="DNA METHYLTRANSFERASE YEEA-RELATED"/>
    <property type="match status" value="1"/>
</dbReference>
<dbReference type="InterPro" id="IPR029063">
    <property type="entry name" value="SAM-dependent_MTases_sf"/>
</dbReference>
<keyword evidence="8" id="KW-0175">Coiled coil</keyword>
<evidence type="ECO:0000256" key="3">
    <source>
        <dbReference type="ARBA" id="ARBA00022679"/>
    </source>
</evidence>
<dbReference type="Pfam" id="PF12950">
    <property type="entry name" value="TaqI_C"/>
    <property type="match status" value="1"/>
</dbReference>
<dbReference type="EC" id="2.1.1.72" evidence="1"/>
<reference evidence="13 14" key="1">
    <citation type="journal article" date="2011" name="Stand. Genomic Sci.">
        <title>Complete genome sequence of Marivirga tractuosa type strain (H-43).</title>
        <authorList>
            <person name="Pagani I."/>
            <person name="Chertkov O."/>
            <person name="Lapidus A."/>
            <person name="Lucas S."/>
            <person name="Del Rio T.G."/>
            <person name="Tice H."/>
            <person name="Copeland A."/>
            <person name="Cheng J.F."/>
            <person name="Nolan M."/>
            <person name="Saunders E."/>
            <person name="Pitluck S."/>
            <person name="Held B."/>
            <person name="Goodwin L."/>
            <person name="Liolios K."/>
            <person name="Ovchinikova G."/>
            <person name="Ivanova N."/>
            <person name="Mavromatis K."/>
            <person name="Pati A."/>
            <person name="Chen A."/>
            <person name="Palaniappan K."/>
            <person name="Land M."/>
            <person name="Hauser L."/>
            <person name="Jeffries C.D."/>
            <person name="Detter J.C."/>
            <person name="Han C."/>
            <person name="Tapia R."/>
            <person name="Ngatchou-Djao O.D."/>
            <person name="Rohde M."/>
            <person name="Goker M."/>
            <person name="Spring S."/>
            <person name="Sikorski J."/>
            <person name="Woyke T."/>
            <person name="Bristow J."/>
            <person name="Eisen J.A."/>
            <person name="Markowitz V."/>
            <person name="Hugenholtz P."/>
            <person name="Klenk H.P."/>
            <person name="Kyrpides N.C."/>
        </authorList>
    </citation>
    <scope>NUCLEOTIDE SEQUENCE [LARGE SCALE GENOMIC DNA]</scope>
    <source>
        <strain evidence="14">ATCC 23168 / DSM 4126 / NBRC 15989 / NCIMB 1408 / VKM B-1430 / H-43</strain>
    </source>
</reference>
<keyword evidence="2" id="KW-0489">Methyltransferase</keyword>
<name>E4TL54_MARTH</name>
<organism evidence="13 14">
    <name type="scientific">Marivirga tractuosa (strain ATCC 23168 / DSM 4126 / NBRC 15989 / NCIMB 1408 / VKM B-1430 / H-43)</name>
    <name type="common">Microscilla tractuosa</name>
    <name type="synonym">Flexibacter tractuosus</name>
    <dbReference type="NCBI Taxonomy" id="643867"/>
    <lineage>
        <taxon>Bacteria</taxon>
        <taxon>Pseudomonadati</taxon>
        <taxon>Bacteroidota</taxon>
        <taxon>Cytophagia</taxon>
        <taxon>Cytophagales</taxon>
        <taxon>Marivirgaceae</taxon>
        <taxon>Marivirga</taxon>
    </lineage>
</organism>
<dbReference type="eggNOG" id="COG0827">
    <property type="taxonomic scope" value="Bacteria"/>
</dbReference>
<dbReference type="PRINTS" id="PR00507">
    <property type="entry name" value="N12N6MTFRASE"/>
</dbReference>
<dbReference type="GO" id="GO:0003677">
    <property type="term" value="F:DNA binding"/>
    <property type="evidence" value="ECO:0007669"/>
    <property type="project" value="UniProtKB-KW"/>
</dbReference>
<evidence type="ECO:0000256" key="8">
    <source>
        <dbReference type="SAM" id="Coils"/>
    </source>
</evidence>
<dbReference type="Proteomes" id="UP000008720">
    <property type="component" value="Chromosome"/>
</dbReference>
<dbReference type="OrthoDB" id="32195at2"/>
<keyword evidence="5" id="KW-0680">Restriction system</keyword>
<dbReference type="GO" id="GO:0009007">
    <property type="term" value="F:site-specific DNA-methyltransferase (adenine-specific) activity"/>
    <property type="evidence" value="ECO:0007669"/>
    <property type="project" value="UniProtKB-EC"/>
</dbReference>
<dbReference type="InterPro" id="IPR055573">
    <property type="entry name" value="DUF7149"/>
</dbReference>
<feature type="domain" description="DUF7149" evidence="11">
    <location>
        <begin position="7"/>
        <end position="242"/>
    </location>
</feature>
<dbReference type="REBASE" id="29590">
    <property type="entry name" value="Mtr4126ORF181P"/>
</dbReference>
<evidence type="ECO:0000259" key="10">
    <source>
        <dbReference type="Pfam" id="PF12950"/>
    </source>
</evidence>
<evidence type="ECO:0000259" key="9">
    <source>
        <dbReference type="Pfam" id="PF07669"/>
    </source>
</evidence>
<keyword evidence="6" id="KW-0238">DNA-binding</keyword>
<keyword evidence="3" id="KW-0808">Transferase</keyword>
<keyword evidence="4" id="KW-0949">S-adenosyl-L-methionine</keyword>
<dbReference type="HOGENOM" id="CLU_002539_0_0_10"/>
<evidence type="ECO:0000259" key="11">
    <source>
        <dbReference type="Pfam" id="PF23653"/>
    </source>
</evidence>
<dbReference type="InterPro" id="IPR025931">
    <property type="entry name" value="TaqI_C"/>
</dbReference>